<dbReference type="InterPro" id="IPR039425">
    <property type="entry name" value="RNA_pol_sigma-70-like"/>
</dbReference>
<evidence type="ECO:0000313" key="8">
    <source>
        <dbReference type="EMBL" id="SDM04624.1"/>
    </source>
</evidence>
<dbReference type="Proteomes" id="UP000198901">
    <property type="component" value="Unassembled WGS sequence"/>
</dbReference>
<keyword evidence="5" id="KW-0804">Transcription</keyword>
<keyword evidence="3" id="KW-0731">Sigma factor</keyword>
<feature type="domain" description="RNA polymerase sigma-70 region 4" evidence="7">
    <location>
        <begin position="122"/>
        <end position="171"/>
    </location>
</feature>
<organism evidence="8 9">
    <name type="scientific">Siphonobacter aquaeclarae</name>
    <dbReference type="NCBI Taxonomy" id="563176"/>
    <lineage>
        <taxon>Bacteria</taxon>
        <taxon>Pseudomonadati</taxon>
        <taxon>Bacteroidota</taxon>
        <taxon>Cytophagia</taxon>
        <taxon>Cytophagales</taxon>
        <taxon>Cytophagaceae</taxon>
        <taxon>Siphonobacter</taxon>
    </lineage>
</organism>
<dbReference type="InterPro" id="IPR000943">
    <property type="entry name" value="RNA_pol_sigma70"/>
</dbReference>
<dbReference type="GO" id="GO:0006352">
    <property type="term" value="P:DNA-templated transcription initiation"/>
    <property type="evidence" value="ECO:0007669"/>
    <property type="project" value="InterPro"/>
</dbReference>
<dbReference type="NCBIfam" id="TIGR02937">
    <property type="entry name" value="sigma70-ECF"/>
    <property type="match status" value="1"/>
</dbReference>
<dbReference type="SUPFAM" id="SSF88659">
    <property type="entry name" value="Sigma3 and sigma4 domains of RNA polymerase sigma factors"/>
    <property type="match status" value="1"/>
</dbReference>
<dbReference type="RefSeq" id="WP_093202219.1">
    <property type="nucleotide sequence ID" value="NZ_FNGS01000004.1"/>
</dbReference>
<evidence type="ECO:0000259" key="6">
    <source>
        <dbReference type="Pfam" id="PF04542"/>
    </source>
</evidence>
<dbReference type="GO" id="GO:0003677">
    <property type="term" value="F:DNA binding"/>
    <property type="evidence" value="ECO:0007669"/>
    <property type="project" value="UniProtKB-KW"/>
</dbReference>
<name>A0A1G9Q0T3_9BACT</name>
<evidence type="ECO:0000313" key="9">
    <source>
        <dbReference type="Proteomes" id="UP000198901"/>
    </source>
</evidence>
<comment type="similarity">
    <text evidence="1">Belongs to the sigma-70 factor family. ECF subfamily.</text>
</comment>
<gene>
    <name evidence="8" type="ORF">SAMN04488090_2417</name>
</gene>
<dbReference type="PRINTS" id="PR00046">
    <property type="entry name" value="SIGMA70FCT"/>
</dbReference>
<dbReference type="STRING" id="563176.SAMN04488090_2417"/>
<evidence type="ECO:0000256" key="2">
    <source>
        <dbReference type="ARBA" id="ARBA00023015"/>
    </source>
</evidence>
<dbReference type="InterPro" id="IPR036388">
    <property type="entry name" value="WH-like_DNA-bd_sf"/>
</dbReference>
<dbReference type="Pfam" id="PF04542">
    <property type="entry name" value="Sigma70_r2"/>
    <property type="match status" value="1"/>
</dbReference>
<sequence length="188" mass="22151">MSEPHSDILLWKRFKEGDRPAFAALYDRYIQELLTYGYRVTSDRQLIRDAIQDLFLHLWTSRENLADTDSVRYYLFRCLRNSLVKSVRQEQMQSSLPEACFHLPAPETDETDADQIRRLHAAIQQLSPREQEVIQLRYVHNFSIQEVADMLGITNQSVRNTQYRALGHLREAFDYWIWVTVLLTGSSL</sequence>
<dbReference type="InterPro" id="IPR014284">
    <property type="entry name" value="RNA_pol_sigma-70_dom"/>
</dbReference>
<keyword evidence="9" id="KW-1185">Reference proteome</keyword>
<protein>
    <submittedName>
        <fullName evidence="8">RNA polymerase sigma factor, sigma-70 family</fullName>
    </submittedName>
</protein>
<evidence type="ECO:0000256" key="1">
    <source>
        <dbReference type="ARBA" id="ARBA00010641"/>
    </source>
</evidence>
<dbReference type="InterPro" id="IPR013325">
    <property type="entry name" value="RNA_pol_sigma_r2"/>
</dbReference>
<dbReference type="InterPro" id="IPR013324">
    <property type="entry name" value="RNA_pol_sigma_r3/r4-like"/>
</dbReference>
<dbReference type="InterPro" id="IPR007630">
    <property type="entry name" value="RNA_pol_sigma70_r4"/>
</dbReference>
<keyword evidence="4" id="KW-0238">DNA-binding</keyword>
<feature type="domain" description="RNA polymerase sigma-70 region 2" evidence="6">
    <location>
        <begin position="25"/>
        <end position="91"/>
    </location>
</feature>
<dbReference type="InterPro" id="IPR007627">
    <property type="entry name" value="RNA_pol_sigma70_r2"/>
</dbReference>
<dbReference type="PANTHER" id="PTHR43133:SF46">
    <property type="entry name" value="RNA POLYMERASE SIGMA-70 FACTOR ECF SUBFAMILY"/>
    <property type="match status" value="1"/>
</dbReference>
<keyword evidence="2" id="KW-0805">Transcription regulation</keyword>
<dbReference type="SUPFAM" id="SSF88946">
    <property type="entry name" value="Sigma2 domain of RNA polymerase sigma factors"/>
    <property type="match status" value="1"/>
</dbReference>
<dbReference type="Pfam" id="PF04545">
    <property type="entry name" value="Sigma70_r4"/>
    <property type="match status" value="1"/>
</dbReference>
<dbReference type="AlphaFoldDB" id="A0A1G9Q0T3"/>
<proteinExistence type="inferred from homology"/>
<evidence type="ECO:0000256" key="5">
    <source>
        <dbReference type="ARBA" id="ARBA00023163"/>
    </source>
</evidence>
<dbReference type="Gene3D" id="1.10.10.10">
    <property type="entry name" value="Winged helix-like DNA-binding domain superfamily/Winged helix DNA-binding domain"/>
    <property type="match status" value="1"/>
</dbReference>
<dbReference type="PANTHER" id="PTHR43133">
    <property type="entry name" value="RNA POLYMERASE ECF-TYPE SIGMA FACTO"/>
    <property type="match status" value="1"/>
</dbReference>
<evidence type="ECO:0000256" key="3">
    <source>
        <dbReference type="ARBA" id="ARBA00023082"/>
    </source>
</evidence>
<accession>A0A1G9Q0T3</accession>
<reference evidence="8 9" key="1">
    <citation type="submission" date="2016-10" db="EMBL/GenBank/DDBJ databases">
        <authorList>
            <person name="de Groot N.N."/>
        </authorList>
    </citation>
    <scope>NUCLEOTIDE SEQUENCE [LARGE SCALE GENOMIC DNA]</scope>
    <source>
        <strain evidence="8 9">DSM 21668</strain>
    </source>
</reference>
<dbReference type="CDD" id="cd06171">
    <property type="entry name" value="Sigma70_r4"/>
    <property type="match status" value="1"/>
</dbReference>
<dbReference type="OrthoDB" id="9150024at2"/>
<dbReference type="EMBL" id="FNGS01000004">
    <property type="protein sequence ID" value="SDM04624.1"/>
    <property type="molecule type" value="Genomic_DNA"/>
</dbReference>
<dbReference type="Gene3D" id="1.10.1740.10">
    <property type="match status" value="1"/>
</dbReference>
<evidence type="ECO:0000259" key="7">
    <source>
        <dbReference type="Pfam" id="PF04545"/>
    </source>
</evidence>
<dbReference type="GO" id="GO:0016987">
    <property type="term" value="F:sigma factor activity"/>
    <property type="evidence" value="ECO:0007669"/>
    <property type="project" value="UniProtKB-KW"/>
</dbReference>
<evidence type="ECO:0000256" key="4">
    <source>
        <dbReference type="ARBA" id="ARBA00023125"/>
    </source>
</evidence>